<dbReference type="InterPro" id="IPR036265">
    <property type="entry name" value="HIT-like_sf"/>
</dbReference>
<proteinExistence type="inferred from homology"/>
<reference evidence="7" key="3">
    <citation type="submission" date="2025-09" db="UniProtKB">
        <authorList>
            <consortium name="Ensembl"/>
        </authorList>
    </citation>
    <scope>IDENTIFICATION</scope>
</reference>
<evidence type="ECO:0000313" key="8">
    <source>
        <dbReference type="Proteomes" id="UP000008912"/>
    </source>
</evidence>
<dbReference type="InterPro" id="IPR011146">
    <property type="entry name" value="HIT-like"/>
</dbReference>
<comment type="catalytic activity">
    <reaction evidence="1">
        <text>adenosine 5'-phosphoramidate + H2O = NH4(+) + AMP</text>
        <dbReference type="Rhea" id="RHEA:67916"/>
        <dbReference type="ChEBI" id="CHEBI:15377"/>
        <dbReference type="ChEBI" id="CHEBI:28938"/>
        <dbReference type="ChEBI" id="CHEBI:57890"/>
        <dbReference type="ChEBI" id="CHEBI:456215"/>
    </reaction>
</comment>
<dbReference type="Pfam" id="PF01230">
    <property type="entry name" value="HIT"/>
    <property type="match status" value="1"/>
</dbReference>
<protein>
    <recommendedName>
        <fullName evidence="6">HIT domain-containing protein</fullName>
    </recommendedName>
</protein>
<reference evidence="7 8" key="1">
    <citation type="journal article" date="2010" name="Nature">
        <title>The sequence and de novo assembly of the giant panda genome.</title>
        <authorList>
            <person name="Li R."/>
            <person name="Fan W."/>
            <person name="Tian G."/>
            <person name="Zhu H."/>
            <person name="He L."/>
            <person name="Cai J."/>
            <person name="Huang Q."/>
            <person name="Cai Q."/>
            <person name="Li B."/>
            <person name="Bai Y."/>
            <person name="Zhang Z."/>
            <person name="Zhang Y."/>
            <person name="Wang W."/>
            <person name="Li J."/>
            <person name="Wei F."/>
            <person name="Li H."/>
            <person name="Jian M."/>
            <person name="Li J."/>
            <person name="Zhang Z."/>
            <person name="Nielsen R."/>
            <person name="Li D."/>
            <person name="Gu W."/>
            <person name="Yang Z."/>
            <person name="Xuan Z."/>
            <person name="Ryder O.A."/>
            <person name="Leung F.C."/>
            <person name="Zhou Y."/>
            <person name="Cao J."/>
            <person name="Sun X."/>
            <person name="Fu Y."/>
            <person name="Fang X."/>
            <person name="Guo X."/>
            <person name="Wang B."/>
            <person name="Hou R."/>
            <person name="Shen F."/>
            <person name="Mu B."/>
            <person name="Ni P."/>
            <person name="Lin R."/>
            <person name="Qian W."/>
            <person name="Wang G."/>
            <person name="Yu C."/>
            <person name="Nie W."/>
            <person name="Wang J."/>
            <person name="Wu Z."/>
            <person name="Liang H."/>
            <person name="Min J."/>
            <person name="Wu Q."/>
            <person name="Cheng S."/>
            <person name="Ruan J."/>
            <person name="Wang M."/>
            <person name="Shi Z."/>
            <person name="Wen M."/>
            <person name="Liu B."/>
            <person name="Ren X."/>
            <person name="Zheng H."/>
            <person name="Dong D."/>
            <person name="Cook K."/>
            <person name="Shan G."/>
            <person name="Zhang H."/>
            <person name="Kosiol C."/>
            <person name="Xie X."/>
            <person name="Lu Z."/>
            <person name="Zheng H."/>
            <person name="Li Y."/>
            <person name="Steiner C.C."/>
            <person name="Lam T.T."/>
            <person name="Lin S."/>
            <person name="Zhang Q."/>
            <person name="Li G."/>
            <person name="Tian J."/>
            <person name="Gong T."/>
            <person name="Liu H."/>
            <person name="Zhang D."/>
            <person name="Fang L."/>
            <person name="Ye C."/>
            <person name="Zhang J."/>
            <person name="Hu W."/>
            <person name="Xu A."/>
            <person name="Ren Y."/>
            <person name="Zhang G."/>
            <person name="Bruford M.W."/>
            <person name="Li Q."/>
            <person name="Ma L."/>
            <person name="Guo Y."/>
            <person name="An N."/>
            <person name="Hu Y."/>
            <person name="Zheng Y."/>
            <person name="Shi Y."/>
            <person name="Li Z."/>
            <person name="Liu Q."/>
            <person name="Chen Y."/>
            <person name="Zhao J."/>
            <person name="Qu N."/>
            <person name="Zhao S."/>
            <person name="Tian F."/>
            <person name="Wang X."/>
            <person name="Wang H."/>
            <person name="Xu L."/>
            <person name="Liu X."/>
            <person name="Vinar T."/>
            <person name="Wang Y."/>
            <person name="Lam T.W."/>
            <person name="Yiu S.M."/>
            <person name="Liu S."/>
            <person name="Zhang H."/>
            <person name="Li D."/>
            <person name="Huang Y."/>
            <person name="Wang X."/>
            <person name="Yang G."/>
            <person name="Jiang Z."/>
            <person name="Wang J."/>
            <person name="Qin N."/>
            <person name="Li L."/>
            <person name="Li J."/>
            <person name="Bolund L."/>
            <person name="Kristiansen K."/>
            <person name="Wong G.K."/>
            <person name="Olson M."/>
            <person name="Zhang X."/>
            <person name="Li S."/>
            <person name="Yang H."/>
            <person name="Wang J."/>
            <person name="Wang J."/>
        </authorList>
    </citation>
    <scope>NUCLEOTIDE SEQUENCE [LARGE SCALE GENOMIC DNA]</scope>
</reference>
<feature type="active site" description="Tele-AMP-histidine intermediate" evidence="3">
    <location>
        <position position="135"/>
    </location>
</feature>
<comment type="similarity">
    <text evidence="2">Belongs to the HINT family.</text>
</comment>
<keyword evidence="5" id="KW-0812">Transmembrane</keyword>
<keyword evidence="5" id="KW-0472">Membrane</keyword>
<dbReference type="AlphaFoldDB" id="A0A7N5KNC4"/>
<dbReference type="SUPFAM" id="SSF54197">
    <property type="entry name" value="HIT-like"/>
    <property type="match status" value="1"/>
</dbReference>
<dbReference type="Proteomes" id="UP000008912">
    <property type="component" value="Unassembled WGS sequence"/>
</dbReference>
<dbReference type="InParanoid" id="A0A7N5KNC4"/>
<evidence type="ECO:0000256" key="1">
    <source>
        <dbReference type="ARBA" id="ARBA00024472"/>
    </source>
</evidence>
<keyword evidence="8" id="KW-1185">Reference proteome</keyword>
<evidence type="ECO:0000256" key="2">
    <source>
        <dbReference type="ARBA" id="ARBA00025764"/>
    </source>
</evidence>
<keyword evidence="5" id="KW-1133">Transmembrane helix</keyword>
<dbReference type="GO" id="GO:0003824">
    <property type="term" value="F:catalytic activity"/>
    <property type="evidence" value="ECO:0007669"/>
    <property type="project" value="InterPro"/>
</dbReference>
<evidence type="ECO:0000259" key="6">
    <source>
        <dbReference type="Pfam" id="PF01230"/>
    </source>
</evidence>
<dbReference type="Gene3D" id="3.30.428.10">
    <property type="entry name" value="HIT-like"/>
    <property type="match status" value="1"/>
</dbReference>
<feature type="short sequence motif" description="Histidine triad motif" evidence="4">
    <location>
        <begin position="133"/>
        <end position="137"/>
    </location>
</feature>
<evidence type="ECO:0000256" key="4">
    <source>
        <dbReference type="PIRSR" id="PIRSR601310-3"/>
    </source>
</evidence>
<dbReference type="PANTHER" id="PTHR23089">
    <property type="entry name" value="HISTIDINE TRIAD HIT PROTEIN"/>
    <property type="match status" value="1"/>
</dbReference>
<dbReference type="InterPro" id="IPR001310">
    <property type="entry name" value="Histidine_triad_HIT"/>
</dbReference>
<sequence>LFAAVWLCLEKKNNLWLAIREGCRMVAKPSGVVLGYMVRGDPQDLVTPTGGGRHDLQEDPWQGDPAKRIFEDDWCLGVHDISLQASTCFLVIPNKRISQISVAEDHDECLGQLMIVDKKCAADTGLGGQSVCHVHLHVFEGRQMNWPPGLFLFLLLLFFCMYLFICVFIFYF</sequence>
<evidence type="ECO:0000256" key="3">
    <source>
        <dbReference type="PIRSR" id="PIRSR601310-1"/>
    </source>
</evidence>
<reference evidence="7" key="2">
    <citation type="submission" date="2025-08" db="UniProtKB">
        <authorList>
            <consortium name="Ensembl"/>
        </authorList>
    </citation>
    <scope>IDENTIFICATION</scope>
</reference>
<evidence type="ECO:0000313" key="7">
    <source>
        <dbReference type="Ensembl" id="ENSAMEP00000042397.1"/>
    </source>
</evidence>
<dbReference type="Ensembl" id="ENSAMET00000034808.1">
    <property type="protein sequence ID" value="ENSAMEP00000042397.1"/>
    <property type="gene ID" value="ENSAMEG00000026786.1"/>
</dbReference>
<accession>A0A7N5KNC4</accession>
<name>A0A7N5KNC4_AILME</name>
<evidence type="ECO:0000256" key="5">
    <source>
        <dbReference type="SAM" id="Phobius"/>
    </source>
</evidence>
<dbReference type="GeneTree" id="ENSGT00940000154451"/>
<feature type="domain" description="HIT" evidence="6">
    <location>
        <begin position="65"/>
        <end position="143"/>
    </location>
</feature>
<feature type="transmembrane region" description="Helical" evidence="5">
    <location>
        <begin position="150"/>
        <end position="171"/>
    </location>
</feature>
<organism evidence="7 8">
    <name type="scientific">Ailuropoda melanoleuca</name>
    <name type="common">Giant panda</name>
    <dbReference type="NCBI Taxonomy" id="9646"/>
    <lineage>
        <taxon>Eukaryota</taxon>
        <taxon>Metazoa</taxon>
        <taxon>Chordata</taxon>
        <taxon>Craniata</taxon>
        <taxon>Vertebrata</taxon>
        <taxon>Euteleostomi</taxon>
        <taxon>Mammalia</taxon>
        <taxon>Eutheria</taxon>
        <taxon>Laurasiatheria</taxon>
        <taxon>Carnivora</taxon>
        <taxon>Caniformia</taxon>
        <taxon>Ursidae</taxon>
        <taxon>Ailuropoda</taxon>
    </lineage>
</organism>